<dbReference type="CDD" id="cd24056">
    <property type="entry name" value="ASKHA_NBD_MtPPX1-like"/>
    <property type="match status" value="1"/>
</dbReference>
<protein>
    <submittedName>
        <fullName evidence="3">Ppx/GppA family phosphatase</fullName>
    </submittedName>
</protein>
<dbReference type="EMBL" id="CP121252">
    <property type="protein sequence ID" value="WFP15983.1"/>
    <property type="molecule type" value="Genomic_DNA"/>
</dbReference>
<evidence type="ECO:0000259" key="2">
    <source>
        <dbReference type="Pfam" id="PF02541"/>
    </source>
</evidence>
<dbReference type="InterPro" id="IPR043129">
    <property type="entry name" value="ATPase_NBD"/>
</dbReference>
<dbReference type="RefSeq" id="WP_278157158.1">
    <property type="nucleotide sequence ID" value="NZ_CP121252.1"/>
</dbReference>
<evidence type="ECO:0000313" key="3">
    <source>
        <dbReference type="EMBL" id="WFP15983.1"/>
    </source>
</evidence>
<dbReference type="InterPro" id="IPR003695">
    <property type="entry name" value="Ppx_GppA_N"/>
</dbReference>
<dbReference type="PANTHER" id="PTHR30005:SF0">
    <property type="entry name" value="RETROGRADE REGULATION PROTEIN 2"/>
    <property type="match status" value="1"/>
</dbReference>
<dbReference type="PANTHER" id="PTHR30005">
    <property type="entry name" value="EXOPOLYPHOSPHATASE"/>
    <property type="match status" value="1"/>
</dbReference>
<proteinExistence type="inferred from homology"/>
<sequence length="343" mass="37036">MRLGVLDIGSNTVHLLLVDAHPGARPTAYADHKRPLSLIRRLDDDGAITAEGVQDLIGFIREAVAFAERNGAEDMIAFCTSAIRESANGAEVLEEVTRTSGVHLAELTGDQEAAMTYFAVRRWHGWHVEHLLNFDIGGGSFEISYGVDELPSRAVSVPLGAQRLTRDFLDSADPPKPKALKKIRKHIETVLAEQVPGFPALPAGTVVTGTSKTFRSLARIAGAAPYSDGPFVPRYLELQDLRRWNSRLSTMTVEERSELPGVSELRAPQILAGGLVAEAALRAFGVERILICPWALREGLIMGRLDALLMDGVIGREVEPWVGHVNLTPGSQAPGFSVGVVGA</sequence>
<reference evidence="3 4" key="1">
    <citation type="submission" date="2023-04" db="EMBL/GenBank/DDBJ databases">
        <title>Funneling lignin-derived compounds into biodiesel using alkali-halophilic Citricoccus sp. P2.</title>
        <authorList>
            <person name="Luo C.-B."/>
        </authorList>
    </citation>
    <scope>NUCLEOTIDE SEQUENCE [LARGE SCALE GENOMIC DNA]</scope>
    <source>
        <strain evidence="3 4">P2</strain>
    </source>
</reference>
<gene>
    <name evidence="3" type="ORF">P8192_11360</name>
</gene>
<keyword evidence="4" id="KW-1185">Reference proteome</keyword>
<dbReference type="InterPro" id="IPR050273">
    <property type="entry name" value="GppA/Ppx_hydrolase"/>
</dbReference>
<dbReference type="Gene3D" id="3.30.420.40">
    <property type="match status" value="1"/>
</dbReference>
<dbReference type="Gene3D" id="3.30.420.150">
    <property type="entry name" value="Exopolyphosphatase. Domain 2"/>
    <property type="match status" value="1"/>
</dbReference>
<accession>A0ABY8H4B6</accession>
<organism evidence="3 4">
    <name type="scientific">Citricoccus muralis</name>
    <dbReference type="NCBI Taxonomy" id="169134"/>
    <lineage>
        <taxon>Bacteria</taxon>
        <taxon>Bacillati</taxon>
        <taxon>Actinomycetota</taxon>
        <taxon>Actinomycetes</taxon>
        <taxon>Micrococcales</taxon>
        <taxon>Micrococcaceae</taxon>
        <taxon>Citricoccus</taxon>
    </lineage>
</organism>
<dbReference type="Proteomes" id="UP001219037">
    <property type="component" value="Chromosome"/>
</dbReference>
<evidence type="ECO:0000256" key="1">
    <source>
        <dbReference type="ARBA" id="ARBA00007125"/>
    </source>
</evidence>
<name>A0ABY8H4B6_9MICC</name>
<feature type="domain" description="Ppx/GppA phosphatase N-terminal" evidence="2">
    <location>
        <begin position="26"/>
        <end position="306"/>
    </location>
</feature>
<comment type="similarity">
    <text evidence="1">Belongs to the GppA/Ppx family.</text>
</comment>
<dbReference type="Pfam" id="PF02541">
    <property type="entry name" value="Ppx-GppA"/>
    <property type="match status" value="1"/>
</dbReference>
<evidence type="ECO:0000313" key="4">
    <source>
        <dbReference type="Proteomes" id="UP001219037"/>
    </source>
</evidence>
<dbReference type="SUPFAM" id="SSF53067">
    <property type="entry name" value="Actin-like ATPase domain"/>
    <property type="match status" value="2"/>
</dbReference>